<sequence>MYQFKANGGFGMMHQATKRLNESPFLQSNQIKPNQYNNLKIGVSWTEERMDGKVKCTGEITSLEPGSRLGNPPKVTLRDFSNGREVVTWLKGNAKYRQVAKEIKFTSGPYKGKAASIEKIYEMINS</sequence>
<keyword evidence="2" id="KW-1185">Reference proteome</keyword>
<evidence type="ECO:0000313" key="1">
    <source>
        <dbReference type="EMBL" id="ARK07845.1"/>
    </source>
</evidence>
<evidence type="ECO:0000313" key="2">
    <source>
        <dbReference type="Proteomes" id="UP000221506"/>
    </source>
</evidence>
<proteinExistence type="predicted"/>
<organism evidence="1 2">
    <name type="scientific">Aeromonas phage phiA8-29</name>
    <dbReference type="NCBI Taxonomy" id="1978922"/>
    <lineage>
        <taxon>Viruses</taxon>
        <taxon>Duplodnaviria</taxon>
        <taxon>Heunggongvirae</taxon>
        <taxon>Uroviricota</taxon>
        <taxon>Caudoviricetes</taxon>
        <taxon>Pantevenvirales</taxon>
        <taxon>Ackermannviridae</taxon>
        <taxon>Tedavirus</taxon>
        <taxon>Tedavirus A829</taxon>
    </lineage>
</organism>
<dbReference type="EMBL" id="KY914485">
    <property type="protein sequence ID" value="ARK07845.1"/>
    <property type="molecule type" value="Genomic_DNA"/>
</dbReference>
<reference evidence="1 2" key="1">
    <citation type="submission" date="2017-04" db="EMBL/GenBank/DDBJ databases">
        <title>Complete genome sequence and characterization of temperature-dependent bacteriophage phiA8-29 infecting Aeromonas.</title>
        <authorList>
            <person name="He Y."/>
            <person name="Yang H."/>
        </authorList>
    </citation>
    <scope>NUCLEOTIDE SEQUENCE [LARGE SCALE GENOMIC DNA]</scope>
</reference>
<dbReference type="Proteomes" id="UP000221506">
    <property type="component" value="Segment"/>
</dbReference>
<protein>
    <submittedName>
        <fullName evidence="1">Uncharacterized protein</fullName>
    </submittedName>
</protein>
<accession>A0A1W6DY70</accession>
<gene>
    <name evidence="1" type="ORF">phiA829_025</name>
</gene>
<name>A0A1W6DY70_9CAUD</name>